<feature type="transmembrane region" description="Helical" evidence="12">
    <location>
        <begin position="403"/>
        <end position="430"/>
    </location>
</feature>
<feature type="transmembrane region" description="Helical" evidence="12">
    <location>
        <begin position="442"/>
        <end position="463"/>
    </location>
</feature>
<sequence>MTRGQRAQKFSRPSTFVESRRHRFSKWRDRVIGGRRPPPGVDGGTVWIRSIGFGVARFVRTEAASSVLLIIAITAALIWSNLGGDSYQEFWNTRVSARLGPAEVSMTLTEFVSSGLMTFFFLVIGLEARRELDLGALRDHRRLLVPIAAGLAGMALPVLIFLSFNAGTANEHGWAVAMSTDTALALGLITFVGKALPAQIRAFILTVFIVDDLVALAVITFAYTGHVEIVPLMIAVFAFAVMLLSHRLARVSWLAVPAAIGAWIALFFSGVDPIVLGLIAGLTAPARVPTRRTLDDAAGSFRRFREQPTPQSARLATLGLKGALSVNERLQTAFLPWTSYVIVPLFALANAGISLEPSFLLGALMSPVALGVIVAYLVGKPVAVLGVPALISWLSRGKLRPPVGWVAVAGSGTIAGVGFTVAVLVAGIAFTGRALAEAKLGVLVAAIVATALTWAVFRLAALLGPDRRSRALLGDAPERPDLVVPVDPNRDHIRGNGNAAVTVVEYGDFQCPYCGRAEREVRQLLSDEDVRFVWRNLPIADVHPRAQAAAEAAEAAGSQGAFWAMHDLLLHNQNHLDDDDLLNYASILELDLDRFGKELAGRTFQNRVEEDLLGADLSGAAGTPTFFINGRRHYGAYDVESLRSAVMLARDASEAATRRATTTDTPR</sequence>
<keyword evidence="7 12" id="KW-1133">Transmembrane helix</keyword>
<dbReference type="PROSITE" id="PS51352">
    <property type="entry name" value="THIOREDOXIN_2"/>
    <property type="match status" value="1"/>
</dbReference>
<accession>A0A6L9Y2M9</accession>
<feature type="transmembrane region" description="Helical" evidence="12">
    <location>
        <begin position="102"/>
        <end position="123"/>
    </location>
</feature>
<keyword evidence="11 12" id="KW-0739">Sodium transport</keyword>
<comment type="similarity">
    <text evidence="12">Belongs to the NhaA Na(+)/H(+) (TC 2.A.33) antiporter family.</text>
</comment>
<dbReference type="PANTHER" id="PTHR30341">
    <property type="entry name" value="SODIUM ION/PROTON ANTIPORTER NHAA-RELATED"/>
    <property type="match status" value="1"/>
</dbReference>
<feature type="transmembrane region" description="Helical" evidence="12">
    <location>
        <begin position="229"/>
        <end position="248"/>
    </location>
</feature>
<feature type="transmembrane region" description="Helical" evidence="12">
    <location>
        <begin position="143"/>
        <end position="162"/>
    </location>
</feature>
<evidence type="ECO:0000256" key="9">
    <source>
        <dbReference type="ARBA" id="ARBA00023065"/>
    </source>
</evidence>
<dbReference type="SUPFAM" id="SSF52833">
    <property type="entry name" value="Thioredoxin-like"/>
    <property type="match status" value="1"/>
</dbReference>
<dbReference type="GO" id="GO:0005886">
    <property type="term" value="C:plasma membrane"/>
    <property type="evidence" value="ECO:0007669"/>
    <property type="project" value="UniProtKB-SubCell"/>
</dbReference>
<evidence type="ECO:0000259" key="13">
    <source>
        <dbReference type="PROSITE" id="PS51352"/>
    </source>
</evidence>
<comment type="similarity">
    <text evidence="2">In the N-terminal section; belongs to the NhaA Na(+)/H(+) (TC 2.A.33) antiporter family.</text>
</comment>
<dbReference type="Pfam" id="PF06965">
    <property type="entry name" value="Na_H_antiport_1"/>
    <property type="match status" value="1"/>
</dbReference>
<evidence type="ECO:0000256" key="2">
    <source>
        <dbReference type="ARBA" id="ARBA00007006"/>
    </source>
</evidence>
<dbReference type="Proteomes" id="UP000474967">
    <property type="component" value="Unassembled WGS sequence"/>
</dbReference>
<feature type="domain" description="Thioredoxin" evidence="13">
    <location>
        <begin position="471"/>
        <end position="651"/>
    </location>
</feature>
<evidence type="ECO:0000313" key="14">
    <source>
        <dbReference type="EMBL" id="NEN07775.1"/>
    </source>
</evidence>
<dbReference type="GO" id="GO:0015385">
    <property type="term" value="F:sodium:proton antiporter activity"/>
    <property type="evidence" value="ECO:0007669"/>
    <property type="project" value="TreeGrafter"/>
</dbReference>
<protein>
    <recommendedName>
        <fullName evidence="12">Na(+)/H(+) antiporter NhaA</fullName>
    </recommendedName>
    <alternativeName>
        <fullName evidence="12">Sodium/proton antiporter NhaA</fullName>
    </alternativeName>
</protein>
<feature type="transmembrane region" description="Helical" evidence="12">
    <location>
        <begin position="174"/>
        <end position="196"/>
    </location>
</feature>
<gene>
    <name evidence="12" type="primary">nhaA</name>
    <name evidence="14" type="ORF">G3T36_18115</name>
</gene>
<keyword evidence="10 12" id="KW-0472">Membrane</keyword>
<dbReference type="GO" id="GO:0006885">
    <property type="term" value="P:regulation of pH"/>
    <property type="evidence" value="ECO:0007669"/>
    <property type="project" value="InterPro"/>
</dbReference>
<evidence type="ECO:0000256" key="3">
    <source>
        <dbReference type="ARBA" id="ARBA00022448"/>
    </source>
</evidence>
<evidence type="ECO:0000256" key="10">
    <source>
        <dbReference type="ARBA" id="ARBA00023136"/>
    </source>
</evidence>
<dbReference type="Pfam" id="PF13462">
    <property type="entry name" value="Thioredoxin_4"/>
    <property type="match status" value="1"/>
</dbReference>
<dbReference type="Gene3D" id="1.20.1530.10">
    <property type="entry name" value="Na+/H+ antiporter like domain"/>
    <property type="match status" value="1"/>
</dbReference>
<dbReference type="HAMAP" id="MF_01844">
    <property type="entry name" value="NhaA"/>
    <property type="match status" value="1"/>
</dbReference>
<evidence type="ECO:0000313" key="15">
    <source>
        <dbReference type="Proteomes" id="UP000474967"/>
    </source>
</evidence>
<dbReference type="InterPro" id="IPR012336">
    <property type="entry name" value="Thioredoxin-like_fold"/>
</dbReference>
<evidence type="ECO:0000256" key="4">
    <source>
        <dbReference type="ARBA" id="ARBA00022449"/>
    </source>
</evidence>
<feature type="transmembrane region" description="Helical" evidence="12">
    <location>
        <begin position="260"/>
        <end position="284"/>
    </location>
</feature>
<keyword evidence="4 12" id="KW-0050">Antiport</keyword>
<organism evidence="14 15">
    <name type="scientific">Leifsonia tongyongensis</name>
    <dbReference type="NCBI Taxonomy" id="1268043"/>
    <lineage>
        <taxon>Bacteria</taxon>
        <taxon>Bacillati</taxon>
        <taxon>Actinomycetota</taxon>
        <taxon>Actinomycetes</taxon>
        <taxon>Micrococcales</taxon>
        <taxon>Microbacteriaceae</taxon>
        <taxon>Leifsonia</taxon>
    </lineage>
</organism>
<proteinExistence type="inferred from homology"/>
<keyword evidence="6 12" id="KW-0812">Transmembrane</keyword>
<feature type="transmembrane region" description="Helical" evidence="12">
    <location>
        <begin position="203"/>
        <end position="223"/>
    </location>
</feature>
<feature type="transmembrane region" description="Helical" evidence="12">
    <location>
        <begin position="63"/>
        <end position="82"/>
    </location>
</feature>
<dbReference type="PANTHER" id="PTHR30341:SF0">
    <property type="entry name" value="NA(+)_H(+) ANTIPORTER NHAA"/>
    <property type="match status" value="1"/>
</dbReference>
<dbReference type="InterPro" id="IPR004670">
    <property type="entry name" value="NhaA"/>
</dbReference>
<evidence type="ECO:0000256" key="12">
    <source>
        <dbReference type="HAMAP-Rule" id="MF_01844"/>
    </source>
</evidence>
<evidence type="ECO:0000256" key="7">
    <source>
        <dbReference type="ARBA" id="ARBA00022989"/>
    </source>
</evidence>
<keyword evidence="5 12" id="KW-1003">Cell membrane</keyword>
<dbReference type="EMBL" id="JAAGWY010000005">
    <property type="protein sequence ID" value="NEN07775.1"/>
    <property type="molecule type" value="Genomic_DNA"/>
</dbReference>
<dbReference type="Gene3D" id="3.40.30.10">
    <property type="entry name" value="Glutaredoxin"/>
    <property type="match status" value="1"/>
</dbReference>
<keyword evidence="15" id="KW-1185">Reference proteome</keyword>
<dbReference type="AlphaFoldDB" id="A0A6L9Y2M9"/>
<evidence type="ECO:0000256" key="8">
    <source>
        <dbReference type="ARBA" id="ARBA00023053"/>
    </source>
</evidence>
<keyword evidence="3 12" id="KW-0813">Transport</keyword>
<comment type="caution">
    <text evidence="14">The sequence shown here is derived from an EMBL/GenBank/DDBJ whole genome shotgun (WGS) entry which is preliminary data.</text>
</comment>
<feature type="transmembrane region" description="Helical" evidence="12">
    <location>
        <begin position="367"/>
        <end position="391"/>
    </location>
</feature>
<dbReference type="InterPro" id="IPR036249">
    <property type="entry name" value="Thioredoxin-like_sf"/>
</dbReference>
<keyword evidence="9 12" id="KW-0406">Ion transport</keyword>
<evidence type="ECO:0000256" key="5">
    <source>
        <dbReference type="ARBA" id="ARBA00022475"/>
    </source>
</evidence>
<evidence type="ECO:0000256" key="11">
    <source>
        <dbReference type="ARBA" id="ARBA00023201"/>
    </source>
</evidence>
<evidence type="ECO:0000256" key="6">
    <source>
        <dbReference type="ARBA" id="ARBA00022692"/>
    </source>
</evidence>
<comment type="subcellular location">
    <subcellularLocation>
        <location evidence="1">Cell inner membrane</location>
        <topology evidence="1">Multi-pass membrane protein</topology>
    </subcellularLocation>
    <subcellularLocation>
        <location evidence="12">Cell membrane</location>
        <topology evidence="12">Multi-pass membrane protein</topology>
    </subcellularLocation>
</comment>
<comment type="catalytic activity">
    <reaction evidence="12">
        <text>Na(+)(in) + 2 H(+)(out) = Na(+)(out) + 2 H(+)(in)</text>
        <dbReference type="Rhea" id="RHEA:29251"/>
        <dbReference type="ChEBI" id="CHEBI:15378"/>
        <dbReference type="ChEBI" id="CHEBI:29101"/>
    </reaction>
</comment>
<comment type="function">
    <text evidence="12">Na(+)/H(+) antiporter that extrudes sodium in exchange for external protons.</text>
</comment>
<keyword evidence="8 12" id="KW-0915">Sodium</keyword>
<reference evidence="14 15" key="1">
    <citation type="journal article" date="2014" name="J. Microbiol.">
        <title>Diaminobutyricibacter tongyongensis gen. nov., sp. nov. and Homoserinibacter gongjuensis gen. nov., sp. nov. belong to the family Microbacteriaceae.</title>
        <authorList>
            <person name="Kim S.J."/>
            <person name="Ahn J.H."/>
            <person name="Weon H.Y."/>
            <person name="Hamada M."/>
            <person name="Suzuki K."/>
            <person name="Kwon S.W."/>
        </authorList>
    </citation>
    <scope>NUCLEOTIDE SEQUENCE [LARGE SCALE GENOMIC DNA]</scope>
    <source>
        <strain evidence="14 15">NBRC 108724</strain>
    </source>
</reference>
<dbReference type="InterPro" id="IPR013766">
    <property type="entry name" value="Thioredoxin_domain"/>
</dbReference>
<dbReference type="InterPro" id="IPR023171">
    <property type="entry name" value="Na/H_antiporter_dom_sf"/>
</dbReference>
<feature type="transmembrane region" description="Helical" evidence="12">
    <location>
        <begin position="334"/>
        <end position="355"/>
    </location>
</feature>
<evidence type="ECO:0000256" key="1">
    <source>
        <dbReference type="ARBA" id="ARBA00004429"/>
    </source>
</evidence>
<name>A0A6L9Y2M9_9MICO</name>